<accession>A0ACC6AGF6</accession>
<dbReference type="Proteomes" id="UP001205486">
    <property type="component" value="Unassembled WGS sequence"/>
</dbReference>
<reference evidence="1" key="1">
    <citation type="submission" date="2022-03" db="EMBL/GenBank/DDBJ databases">
        <title>Interactions between chemoautotrophic and heterotrophic bacteria.</title>
        <authorList>
            <person name="Santoro A."/>
        </authorList>
    </citation>
    <scope>NUCLEOTIDE SEQUENCE</scope>
    <source>
        <strain evidence="1">Nb-106</strain>
    </source>
</reference>
<proteinExistence type="predicted"/>
<sequence>MSGTSTCKRIRSSIRRFDRDFRGNIAPIFAIALLPVLGFVGAAVDYTRANAARSSMQAAMDSAVLMVSRDAAANPAMTSQQITDAVQRYFNSLYNDKSAFNVSVGATYTPSTSSAAAAKILASGQGAIKTDFMKIAGFPQLSFGTSSTSTWGNSRMRVALVLDNTGSMRDNGKMAALQKAAKDMIDSLSAFAKTADDVYISIVPFAKDVNVGTSNVSASWISWSEWLDEPPILKNSKPSNWDATIADSNCPFTNNNHGFTCTDRPATLSGARSASRIPSSGRYAGYICPSADSGRKIPGKNGVLYNGCYRTVTKTIASGSGASCGSTQYCACSGSGRNRVCTQVLHPWRDTDSPGDSAAAPAAPRPSAAEADGGWTGCINDRDQNYDISNADPSSGSNGKPSTKFYAEQLNGCLPATITPVSSQSSTLKNEIDSMSPSGSTNQAIGLAWGWQTLSTTNGPFPAPAKDKAYVYQDYLVLLSDGLNTQNRWSGNGSDHSPEVDARQALLCQKVKDSGTVIFTVQVNVGNRDPLSQVLQDCASNGNFQMITSANQTADAFQNILTQISQLRIAK</sequence>
<keyword evidence="2" id="KW-1185">Reference proteome</keyword>
<dbReference type="EMBL" id="JALJZS010000001">
    <property type="protein sequence ID" value="MCP1998312.1"/>
    <property type="molecule type" value="Genomic_DNA"/>
</dbReference>
<evidence type="ECO:0000313" key="1">
    <source>
        <dbReference type="EMBL" id="MCP1998312.1"/>
    </source>
</evidence>
<comment type="caution">
    <text evidence="1">The sequence shown here is derived from an EMBL/GenBank/DDBJ whole genome shotgun (WGS) entry which is preliminary data.</text>
</comment>
<organism evidence="1 2">
    <name type="scientific">Nitrobacter winogradskyi</name>
    <name type="common">Nitrobacter agilis</name>
    <dbReference type="NCBI Taxonomy" id="913"/>
    <lineage>
        <taxon>Bacteria</taxon>
        <taxon>Pseudomonadati</taxon>
        <taxon>Pseudomonadota</taxon>
        <taxon>Alphaproteobacteria</taxon>
        <taxon>Hyphomicrobiales</taxon>
        <taxon>Nitrobacteraceae</taxon>
        <taxon>Nitrobacter</taxon>
    </lineage>
</organism>
<gene>
    <name evidence="1" type="ORF">J2S34_000734</name>
</gene>
<protein>
    <submittedName>
        <fullName evidence="1">Flp pilus assembly protein TadG</fullName>
    </submittedName>
</protein>
<name>A0ACC6AGF6_NITWI</name>
<evidence type="ECO:0000313" key="2">
    <source>
        <dbReference type="Proteomes" id="UP001205486"/>
    </source>
</evidence>